<sequence>MNNASTLHSPEPHLRRRGSFAGCAASALGGYRSLTDVNFDGSSNGNPAHPNEDRAVILNSAGQRG</sequence>
<evidence type="ECO:0000313" key="2">
    <source>
        <dbReference type="EMBL" id="MFC0203672.1"/>
    </source>
</evidence>
<dbReference type="RefSeq" id="WP_379486437.1">
    <property type="nucleotide sequence ID" value="NZ_JBHLWK010000008.1"/>
</dbReference>
<accession>A0ABV6CSG7</accession>
<name>A0ABV6CSG7_9SPHN</name>
<keyword evidence="3" id="KW-1185">Reference proteome</keyword>
<comment type="caution">
    <text evidence="2">The sequence shown here is derived from an EMBL/GenBank/DDBJ whole genome shotgun (WGS) entry which is preliminary data.</text>
</comment>
<evidence type="ECO:0000313" key="3">
    <source>
        <dbReference type="Proteomes" id="UP001589798"/>
    </source>
</evidence>
<dbReference type="Proteomes" id="UP001589798">
    <property type="component" value="Unassembled WGS sequence"/>
</dbReference>
<feature type="region of interest" description="Disordered" evidence="1">
    <location>
        <begin position="40"/>
        <end position="65"/>
    </location>
</feature>
<evidence type="ECO:0000256" key="1">
    <source>
        <dbReference type="SAM" id="MobiDB-lite"/>
    </source>
</evidence>
<proteinExistence type="predicted"/>
<reference evidence="2 3" key="1">
    <citation type="submission" date="2024-09" db="EMBL/GenBank/DDBJ databases">
        <authorList>
            <person name="Sun Q."/>
            <person name="Mori K."/>
        </authorList>
    </citation>
    <scope>NUCLEOTIDE SEQUENCE [LARGE SCALE GENOMIC DNA]</scope>
    <source>
        <strain evidence="2 3">CCM 7706</strain>
    </source>
</reference>
<dbReference type="EMBL" id="JBHLWK010000008">
    <property type="protein sequence ID" value="MFC0203672.1"/>
    <property type="molecule type" value="Genomic_DNA"/>
</dbReference>
<gene>
    <name evidence="2" type="ORF">ACFFJC_05215</name>
</gene>
<organism evidence="2 3">
    <name type="scientific">Novosphingobium soli</name>
    <dbReference type="NCBI Taxonomy" id="574956"/>
    <lineage>
        <taxon>Bacteria</taxon>
        <taxon>Pseudomonadati</taxon>
        <taxon>Pseudomonadota</taxon>
        <taxon>Alphaproteobacteria</taxon>
        <taxon>Sphingomonadales</taxon>
        <taxon>Sphingomonadaceae</taxon>
        <taxon>Novosphingobium</taxon>
    </lineage>
</organism>
<protein>
    <submittedName>
        <fullName evidence="2">Uncharacterized protein</fullName>
    </submittedName>
</protein>